<organism evidence="3 4">
    <name type="scientific">Halogeometricum borinquense</name>
    <dbReference type="NCBI Taxonomy" id="60847"/>
    <lineage>
        <taxon>Archaea</taxon>
        <taxon>Methanobacteriati</taxon>
        <taxon>Methanobacteriota</taxon>
        <taxon>Stenosarchaea group</taxon>
        <taxon>Halobacteria</taxon>
        <taxon>Halobacteriales</taxon>
        <taxon>Haloferacaceae</taxon>
        <taxon>Halogeometricum</taxon>
    </lineage>
</organism>
<evidence type="ECO:0000313" key="4">
    <source>
        <dbReference type="Proteomes" id="UP000294028"/>
    </source>
</evidence>
<protein>
    <submittedName>
        <fullName evidence="3">Methyltransferase domain-containing protein</fullName>
    </submittedName>
</protein>
<dbReference type="InterPro" id="IPR029063">
    <property type="entry name" value="SAM-dependent_MTases_sf"/>
</dbReference>
<comment type="caution">
    <text evidence="3">The sequence shown here is derived from an EMBL/GenBank/DDBJ whole genome shotgun (WGS) entry which is preliminary data.</text>
</comment>
<dbReference type="Proteomes" id="UP000294028">
    <property type="component" value="Unassembled WGS sequence"/>
</dbReference>
<dbReference type="InterPro" id="IPR041698">
    <property type="entry name" value="Methyltransf_25"/>
</dbReference>
<dbReference type="RefSeq" id="WP_006057162.1">
    <property type="nucleotide sequence ID" value="NZ_RZHH01000001.1"/>
</dbReference>
<dbReference type="GeneID" id="9992184"/>
<dbReference type="EMBL" id="RZHH01000001">
    <property type="protein sequence ID" value="RYJ19613.1"/>
    <property type="molecule type" value="Genomic_DNA"/>
</dbReference>
<feature type="compositionally biased region" description="Basic and acidic residues" evidence="1">
    <location>
        <begin position="1"/>
        <end position="10"/>
    </location>
</feature>
<evidence type="ECO:0000259" key="2">
    <source>
        <dbReference type="Pfam" id="PF13649"/>
    </source>
</evidence>
<name>A0A482TGE0_9EURY</name>
<keyword evidence="3" id="KW-0808">Transferase</keyword>
<dbReference type="CDD" id="cd02440">
    <property type="entry name" value="AdoMet_MTases"/>
    <property type="match status" value="1"/>
</dbReference>
<dbReference type="SUPFAM" id="SSF53335">
    <property type="entry name" value="S-adenosyl-L-methionine-dependent methyltransferases"/>
    <property type="match status" value="1"/>
</dbReference>
<dbReference type="GO" id="GO:0008168">
    <property type="term" value="F:methyltransferase activity"/>
    <property type="evidence" value="ECO:0007669"/>
    <property type="project" value="UniProtKB-KW"/>
</dbReference>
<evidence type="ECO:0000256" key="1">
    <source>
        <dbReference type="SAM" id="MobiDB-lite"/>
    </source>
</evidence>
<sequence>MTNWDERFRSGEYPSDPEPAPLLEQYVDALPPGRALDVAAGTGRNAVFLAEEGYEVEAIDQSREGLRITRERARDRDVADQLDCLQVDIPSHEFPQDRYDLITVSFYRTVDRLPDLIDALAEDGVLFYEHHLRSTDQYEAGPSGDQYRFGANELLHTCLDLTVLAFDAKTESRDDGRTAMRTQIVARNSSGQAQSYPAVGLDS</sequence>
<dbReference type="Pfam" id="PF13649">
    <property type="entry name" value="Methyltransf_25"/>
    <property type="match status" value="1"/>
</dbReference>
<accession>A0A482TGE0</accession>
<evidence type="ECO:0000313" key="3">
    <source>
        <dbReference type="EMBL" id="RYJ19613.1"/>
    </source>
</evidence>
<feature type="domain" description="Methyltransferase" evidence="2">
    <location>
        <begin position="36"/>
        <end position="107"/>
    </location>
</feature>
<dbReference type="GO" id="GO:0032259">
    <property type="term" value="P:methylation"/>
    <property type="evidence" value="ECO:0007669"/>
    <property type="project" value="UniProtKB-KW"/>
</dbReference>
<dbReference type="Gene3D" id="3.40.50.150">
    <property type="entry name" value="Vaccinia Virus protein VP39"/>
    <property type="match status" value="1"/>
</dbReference>
<keyword evidence="3" id="KW-0489">Methyltransferase</keyword>
<gene>
    <name evidence="3" type="ORF">ELS19_01085</name>
</gene>
<dbReference type="OMA" id="EGRNAIW"/>
<dbReference type="AlphaFoldDB" id="A0A482TGE0"/>
<feature type="region of interest" description="Disordered" evidence="1">
    <location>
        <begin position="1"/>
        <end position="20"/>
    </location>
</feature>
<proteinExistence type="predicted"/>
<reference evidence="3 4" key="1">
    <citation type="submission" date="2018-12" db="EMBL/GenBank/DDBJ databases">
        <title>Genome analysis provides insights into bioremediation potentialities of Halogeometricum borinquense strain N11.</title>
        <authorList>
            <person name="Najjari A."/>
            <person name="Youssef N."/>
            <person name="Fhoula I."/>
            <person name="Ben Dhia O."/>
            <person name="Mahjoubi M."/>
            <person name="Ouzari H.I."/>
            <person name="Cherif A."/>
        </authorList>
    </citation>
    <scope>NUCLEOTIDE SEQUENCE [LARGE SCALE GENOMIC DNA]</scope>
    <source>
        <strain evidence="3 4">N11</strain>
    </source>
</reference>